<dbReference type="OMA" id="QRVHDNV"/>
<dbReference type="InterPro" id="IPR038095">
    <property type="entry name" value="Costars_sf"/>
</dbReference>
<feature type="domain" description="Costars" evidence="2">
    <location>
        <begin position="4"/>
        <end position="82"/>
    </location>
</feature>
<protein>
    <recommendedName>
        <fullName evidence="2">Costars domain-containing protein</fullName>
    </recommendedName>
</protein>
<dbReference type="InterPro" id="IPR044302">
    <property type="entry name" value="Costars"/>
</dbReference>
<gene>
    <name evidence="3" type="ORF">ACA1_364340</name>
</gene>
<name>L8GMC3_ACACF</name>
<dbReference type="PANTHER" id="PTHR46334">
    <property type="entry name" value="COSTARS FAMILY PROTEIN ABRACL"/>
    <property type="match status" value="1"/>
</dbReference>
<sequence>MCDYDVDHEVKLVQYHMKRLGKDAGNGTWTITFGEFFNDKDVEQIFESLVGSLKAAKRRGCIDFPGQLLLMPTHKDVVLTLKVPLPDGEIPHDPKPAK</sequence>
<evidence type="ECO:0000256" key="1">
    <source>
        <dbReference type="ARBA" id="ARBA00006126"/>
    </source>
</evidence>
<dbReference type="STRING" id="1257118.L8GMC3"/>
<dbReference type="PANTHER" id="PTHR46334:SF1">
    <property type="entry name" value="COSTARS FAMILY PROTEIN ABRACL"/>
    <property type="match status" value="1"/>
</dbReference>
<dbReference type="GO" id="GO:0032970">
    <property type="term" value="P:regulation of actin filament-based process"/>
    <property type="evidence" value="ECO:0007669"/>
    <property type="project" value="TreeGrafter"/>
</dbReference>
<dbReference type="Pfam" id="PF14705">
    <property type="entry name" value="Costars"/>
    <property type="match status" value="1"/>
</dbReference>
<dbReference type="RefSeq" id="XP_004335921.1">
    <property type="nucleotide sequence ID" value="XM_004335873.1"/>
</dbReference>
<organism evidence="3 4">
    <name type="scientific">Acanthamoeba castellanii (strain ATCC 30010 / Neff)</name>
    <dbReference type="NCBI Taxonomy" id="1257118"/>
    <lineage>
        <taxon>Eukaryota</taxon>
        <taxon>Amoebozoa</taxon>
        <taxon>Discosea</taxon>
        <taxon>Longamoebia</taxon>
        <taxon>Centramoebida</taxon>
        <taxon>Acanthamoebidae</taxon>
        <taxon>Acanthamoeba</taxon>
    </lineage>
</organism>
<dbReference type="Gene3D" id="1.10.10.1540">
    <property type="entry name" value="Costar domain"/>
    <property type="match status" value="1"/>
</dbReference>
<accession>L8GMC3</accession>
<evidence type="ECO:0000259" key="2">
    <source>
        <dbReference type="SMART" id="SM01283"/>
    </source>
</evidence>
<dbReference type="VEuPathDB" id="AmoebaDB:ACA1_364340"/>
<evidence type="ECO:0000313" key="3">
    <source>
        <dbReference type="EMBL" id="ELR13908.1"/>
    </source>
</evidence>
<dbReference type="KEGG" id="acan:ACA1_364340"/>
<reference evidence="3 4" key="1">
    <citation type="journal article" date="2013" name="Genome Biol.">
        <title>Genome of Acanthamoeba castellanii highlights extensive lateral gene transfer and early evolution of tyrosine kinase signaling.</title>
        <authorList>
            <person name="Clarke M."/>
            <person name="Lohan A.J."/>
            <person name="Liu B."/>
            <person name="Lagkouvardos I."/>
            <person name="Roy S."/>
            <person name="Zafar N."/>
            <person name="Bertelli C."/>
            <person name="Schilde C."/>
            <person name="Kianianmomeni A."/>
            <person name="Burglin T.R."/>
            <person name="Frech C."/>
            <person name="Turcotte B."/>
            <person name="Kopec K.O."/>
            <person name="Synnott J.M."/>
            <person name="Choo C."/>
            <person name="Paponov I."/>
            <person name="Finkler A."/>
            <person name="Soon Heng Tan C."/>
            <person name="Hutchins A.P."/>
            <person name="Weinmeier T."/>
            <person name="Rattei T."/>
            <person name="Chu J.S."/>
            <person name="Gimenez G."/>
            <person name="Irimia M."/>
            <person name="Rigden D.J."/>
            <person name="Fitzpatrick D.A."/>
            <person name="Lorenzo-Morales J."/>
            <person name="Bateman A."/>
            <person name="Chiu C.H."/>
            <person name="Tang P."/>
            <person name="Hegemann P."/>
            <person name="Fromm H."/>
            <person name="Raoult D."/>
            <person name="Greub G."/>
            <person name="Miranda-Saavedra D."/>
            <person name="Chen N."/>
            <person name="Nash P."/>
            <person name="Ginger M.L."/>
            <person name="Horn M."/>
            <person name="Schaap P."/>
            <person name="Caler L."/>
            <person name="Loftus B."/>
        </authorList>
    </citation>
    <scope>NUCLEOTIDE SEQUENCE [LARGE SCALE GENOMIC DNA]</scope>
    <source>
        <strain evidence="3 4">Neff</strain>
    </source>
</reference>
<dbReference type="GeneID" id="14914445"/>
<dbReference type="SMART" id="SM01283">
    <property type="entry name" value="Costars"/>
    <property type="match status" value="1"/>
</dbReference>
<evidence type="ECO:0000313" key="4">
    <source>
        <dbReference type="Proteomes" id="UP000011083"/>
    </source>
</evidence>
<comment type="similarity">
    <text evidence="1">Belongs to the costars family.</text>
</comment>
<dbReference type="Proteomes" id="UP000011083">
    <property type="component" value="Unassembled WGS sequence"/>
</dbReference>
<dbReference type="EMBL" id="KB008073">
    <property type="protein sequence ID" value="ELR13908.1"/>
    <property type="molecule type" value="Genomic_DNA"/>
</dbReference>
<dbReference type="OrthoDB" id="9871914at2759"/>
<proteinExistence type="inferred from homology"/>
<dbReference type="AlphaFoldDB" id="L8GMC3"/>
<keyword evidence="4" id="KW-1185">Reference proteome</keyword>
<dbReference type="InterPro" id="IPR027817">
    <property type="entry name" value="Costars_dom"/>
</dbReference>